<dbReference type="Pfam" id="PF00171">
    <property type="entry name" value="Aldedh"/>
    <property type="match status" value="1"/>
</dbReference>
<keyword evidence="3" id="KW-0520">NAD</keyword>
<keyword evidence="8" id="KW-1185">Reference proteome</keyword>
<dbReference type="InterPro" id="IPR029510">
    <property type="entry name" value="Ald_DH_CS_GLU"/>
</dbReference>
<dbReference type="InterPro" id="IPR015590">
    <property type="entry name" value="Aldehyde_DH_dom"/>
</dbReference>
<comment type="similarity">
    <text evidence="1 5">Belongs to the aldehyde dehydrogenase family.</text>
</comment>
<dbReference type="PANTHER" id="PTHR43720:SF2">
    <property type="entry name" value="2-AMINOMUCONIC SEMIALDEHYDE DEHYDROGENASE"/>
    <property type="match status" value="1"/>
</dbReference>
<dbReference type="SUPFAM" id="SSF53720">
    <property type="entry name" value="ALDH-like"/>
    <property type="match status" value="1"/>
</dbReference>
<dbReference type="PROSITE" id="PS00070">
    <property type="entry name" value="ALDEHYDE_DEHYDR_CYS"/>
    <property type="match status" value="1"/>
</dbReference>
<dbReference type="InterPro" id="IPR016160">
    <property type="entry name" value="Ald_DH_CS_CYS"/>
</dbReference>
<dbReference type="Gene3D" id="3.40.309.10">
    <property type="entry name" value="Aldehyde Dehydrogenase, Chain A, domain 2"/>
    <property type="match status" value="1"/>
</dbReference>
<evidence type="ECO:0000256" key="1">
    <source>
        <dbReference type="ARBA" id="ARBA00009986"/>
    </source>
</evidence>
<dbReference type="FunFam" id="3.40.605.10:FF:000007">
    <property type="entry name" value="NAD/NADP-dependent betaine aldehyde dehydrogenase"/>
    <property type="match status" value="1"/>
</dbReference>
<dbReference type="OrthoDB" id="6882680at2"/>
<feature type="active site" evidence="4">
    <location>
        <position position="259"/>
    </location>
</feature>
<dbReference type="Proteomes" id="UP000198677">
    <property type="component" value="Unassembled WGS sequence"/>
</dbReference>
<dbReference type="GO" id="GO:0016620">
    <property type="term" value="F:oxidoreductase activity, acting on the aldehyde or oxo group of donors, NAD or NADP as acceptor"/>
    <property type="evidence" value="ECO:0007669"/>
    <property type="project" value="InterPro"/>
</dbReference>
<dbReference type="NCBIfam" id="TIGR03216">
    <property type="entry name" value="OH_muco_semi_DH"/>
    <property type="match status" value="1"/>
</dbReference>
<dbReference type="AlphaFoldDB" id="A0A1H7HVQ6"/>
<protein>
    <submittedName>
        <fullName evidence="7">Aminomuconate-semialdehyde/2-hydroxymuconate-6-semialdehyde dehydrogenase</fullName>
    </submittedName>
</protein>
<dbReference type="PROSITE" id="PS00687">
    <property type="entry name" value="ALDEHYDE_DEHYDR_GLU"/>
    <property type="match status" value="1"/>
</dbReference>
<keyword evidence="2 5" id="KW-0560">Oxidoreductase</keyword>
<evidence type="ECO:0000256" key="5">
    <source>
        <dbReference type="RuleBase" id="RU003345"/>
    </source>
</evidence>
<organism evidence="7 8">
    <name type="scientific">Rhodococcus maanshanensis</name>
    <dbReference type="NCBI Taxonomy" id="183556"/>
    <lineage>
        <taxon>Bacteria</taxon>
        <taxon>Bacillati</taxon>
        <taxon>Actinomycetota</taxon>
        <taxon>Actinomycetes</taxon>
        <taxon>Mycobacteriales</taxon>
        <taxon>Nocardiaceae</taxon>
        <taxon>Rhodococcus</taxon>
    </lineage>
</organism>
<dbReference type="InterPro" id="IPR016163">
    <property type="entry name" value="Ald_DH_C"/>
</dbReference>
<dbReference type="EMBL" id="FOAW01000002">
    <property type="protein sequence ID" value="SEK52305.1"/>
    <property type="molecule type" value="Genomic_DNA"/>
</dbReference>
<dbReference type="FunFam" id="3.40.309.10:FF:000012">
    <property type="entry name" value="Betaine aldehyde dehydrogenase"/>
    <property type="match status" value="1"/>
</dbReference>
<reference evidence="8" key="1">
    <citation type="submission" date="2016-10" db="EMBL/GenBank/DDBJ databases">
        <authorList>
            <person name="Varghese N."/>
            <person name="Submissions S."/>
        </authorList>
    </citation>
    <scope>NUCLEOTIDE SEQUENCE [LARGE SCALE GENOMIC DNA]</scope>
    <source>
        <strain evidence="8">DSM 44675</strain>
    </source>
</reference>
<dbReference type="InterPro" id="IPR017628">
    <property type="entry name" value="OHmuconic_semiald_DH"/>
</dbReference>
<dbReference type="CDD" id="cd07093">
    <property type="entry name" value="ALDH_F8_HMSADH"/>
    <property type="match status" value="1"/>
</dbReference>
<dbReference type="InterPro" id="IPR016161">
    <property type="entry name" value="Ald_DH/histidinol_DH"/>
</dbReference>
<evidence type="ECO:0000256" key="2">
    <source>
        <dbReference type="ARBA" id="ARBA00023002"/>
    </source>
</evidence>
<name>A0A1H7HVQ6_9NOCA</name>
<sequence length="491" mass="52649">MTTSREAWIRNYVDGGFVDPDPERSFENLDPATGRLVARVHEADIALVDRAVRSARRALDNGWADTPVRERAALLRRAADRIEERFEEFVAAEMADTGKPITQARELDVARALTNFRTFADVVAAAGQESFLTDLAGGRQALNYAVRKPLGVVAVIVPWNLPLLLLTWKVAPALACGNAVVVKPSEETPSTATLLAEVLEEVGLPAGVYNVVHGFGRDSAGEFLTDHPGIDGVTFTGSSATGSHVMKTVAPRVRPVSFELGGKNAAVVFDDVDVDEALTGLTRSVFANTGQVCLCTERVYVQRGVFDDIAAGLVERAEGLRLGAPADTATTTGPLISQAHREKVRDYFEIAEQAGAKVLTGGGIPALGEGLAGGSWIEPTLWTGLTNADRAVREEIFGPVAALIPFDTEEEAIALANDTEYGLAAAVWTNDLRRGHRVAQQMRVGISWVNTWFTRELRSPFGGAGLSGIGREGGESSLHFYTEPTNVCVQL</sequence>
<dbReference type="PANTHER" id="PTHR43720">
    <property type="entry name" value="2-AMINOMUCONIC SEMIALDEHYDE DEHYDROGENASE"/>
    <property type="match status" value="1"/>
</dbReference>
<accession>A0A1H7HVQ6</accession>
<evidence type="ECO:0000259" key="6">
    <source>
        <dbReference type="Pfam" id="PF00171"/>
    </source>
</evidence>
<dbReference type="Gene3D" id="3.40.605.10">
    <property type="entry name" value="Aldehyde Dehydrogenase, Chain A, domain 1"/>
    <property type="match status" value="1"/>
</dbReference>
<feature type="domain" description="Aldehyde dehydrogenase" evidence="6">
    <location>
        <begin position="17"/>
        <end position="486"/>
    </location>
</feature>
<dbReference type="RefSeq" id="WP_072750452.1">
    <property type="nucleotide sequence ID" value="NZ_FOAW01000002.1"/>
</dbReference>
<dbReference type="InterPro" id="IPR016162">
    <property type="entry name" value="Ald_DH_N"/>
</dbReference>
<evidence type="ECO:0000313" key="7">
    <source>
        <dbReference type="EMBL" id="SEK52305.1"/>
    </source>
</evidence>
<evidence type="ECO:0000313" key="8">
    <source>
        <dbReference type="Proteomes" id="UP000198677"/>
    </source>
</evidence>
<evidence type="ECO:0000256" key="4">
    <source>
        <dbReference type="PROSITE-ProRule" id="PRU10007"/>
    </source>
</evidence>
<evidence type="ECO:0000256" key="3">
    <source>
        <dbReference type="ARBA" id="ARBA00023027"/>
    </source>
</evidence>
<proteinExistence type="inferred from homology"/>
<gene>
    <name evidence="7" type="ORF">SAMN05444583_102189</name>
</gene>